<protein>
    <recommendedName>
        <fullName evidence="1">N-acetyltransferase domain-containing protein</fullName>
    </recommendedName>
</protein>
<reference evidence="2 3" key="1">
    <citation type="journal article" date="2016" name="Nat. Commun.">
        <title>Thousands of microbial genomes shed light on interconnected biogeochemical processes in an aquifer system.</title>
        <authorList>
            <person name="Anantharaman K."/>
            <person name="Brown C.T."/>
            <person name="Hug L.A."/>
            <person name="Sharon I."/>
            <person name="Castelle C.J."/>
            <person name="Probst A.J."/>
            <person name="Thomas B.C."/>
            <person name="Singh A."/>
            <person name="Wilkins M.J."/>
            <person name="Karaoz U."/>
            <person name="Brodie E.L."/>
            <person name="Williams K.H."/>
            <person name="Hubbard S.S."/>
            <person name="Banfield J.F."/>
        </authorList>
    </citation>
    <scope>NUCLEOTIDE SEQUENCE [LARGE SCALE GENOMIC DNA]</scope>
</reference>
<dbReference type="SUPFAM" id="SSF55729">
    <property type="entry name" value="Acyl-CoA N-acyltransferases (Nat)"/>
    <property type="match status" value="1"/>
</dbReference>
<dbReference type="AlphaFoldDB" id="A0A1G2A7G9"/>
<dbReference type="Gene3D" id="3.40.630.30">
    <property type="match status" value="1"/>
</dbReference>
<proteinExistence type="predicted"/>
<dbReference type="GO" id="GO:0016747">
    <property type="term" value="F:acyltransferase activity, transferring groups other than amino-acyl groups"/>
    <property type="evidence" value="ECO:0007669"/>
    <property type="project" value="InterPro"/>
</dbReference>
<dbReference type="Pfam" id="PF00583">
    <property type="entry name" value="Acetyltransf_1"/>
    <property type="match status" value="1"/>
</dbReference>
<dbReference type="Proteomes" id="UP000178315">
    <property type="component" value="Unassembled WGS sequence"/>
</dbReference>
<evidence type="ECO:0000259" key="1">
    <source>
        <dbReference type="PROSITE" id="PS51186"/>
    </source>
</evidence>
<dbReference type="InterPro" id="IPR016181">
    <property type="entry name" value="Acyl_CoA_acyltransferase"/>
</dbReference>
<dbReference type="PROSITE" id="PS51186">
    <property type="entry name" value="GNAT"/>
    <property type="match status" value="1"/>
</dbReference>
<comment type="caution">
    <text evidence="2">The sequence shown here is derived from an EMBL/GenBank/DDBJ whole genome shotgun (WGS) entry which is preliminary data.</text>
</comment>
<accession>A0A1G2A7G9</accession>
<evidence type="ECO:0000313" key="2">
    <source>
        <dbReference type="EMBL" id="OGY72782.1"/>
    </source>
</evidence>
<organism evidence="2 3">
    <name type="scientific">Candidatus Jacksonbacteria bacterium RIFCSPLOWO2_02_FULL_44_20</name>
    <dbReference type="NCBI Taxonomy" id="1798460"/>
    <lineage>
        <taxon>Bacteria</taxon>
        <taxon>Candidatus Jacksoniibacteriota</taxon>
    </lineage>
</organism>
<dbReference type="EMBL" id="MHJU01000023">
    <property type="protein sequence ID" value="OGY72782.1"/>
    <property type="molecule type" value="Genomic_DNA"/>
</dbReference>
<name>A0A1G2A7G9_9BACT</name>
<dbReference type="InterPro" id="IPR000182">
    <property type="entry name" value="GNAT_dom"/>
</dbReference>
<sequence>MIKFELCDKNNIEDTANLFYSMSPAGWVRASAPCFKKNLLHALATDARGTLVVANDADVPIQIGYVAAIEYPVFFWGKIILDHPLSFLSATLPYILKKLRGIMLLQPKTYSENSPPRFQWSRNNERTARVLFIGVLEKYRGQAVGTRLYNALFKELAKKGCEILEAHIDAGNDASLKLHAQAGFSMTKCAMGEFLAHHRVNHRE</sequence>
<evidence type="ECO:0000313" key="3">
    <source>
        <dbReference type="Proteomes" id="UP000178315"/>
    </source>
</evidence>
<feature type="domain" description="N-acetyltransferase" evidence="1">
    <location>
        <begin position="69"/>
        <end position="204"/>
    </location>
</feature>
<dbReference type="CDD" id="cd04301">
    <property type="entry name" value="NAT_SF"/>
    <property type="match status" value="1"/>
</dbReference>
<gene>
    <name evidence="2" type="ORF">A3H61_02410</name>
</gene>